<feature type="domain" description="Peptidoglycan binding-like" evidence="1">
    <location>
        <begin position="203"/>
        <end position="255"/>
    </location>
</feature>
<dbReference type="InterPro" id="IPR002477">
    <property type="entry name" value="Peptidoglycan-bd-like"/>
</dbReference>
<proteinExistence type="predicted"/>
<protein>
    <recommendedName>
        <fullName evidence="1">Peptidoglycan binding-like domain-containing protein</fullName>
    </recommendedName>
</protein>
<organism evidence="2 3">
    <name type="scientific">Pseudorhodoplanes sinuspersici</name>
    <dbReference type="NCBI Taxonomy" id="1235591"/>
    <lineage>
        <taxon>Bacteria</taxon>
        <taxon>Pseudomonadati</taxon>
        <taxon>Pseudomonadota</taxon>
        <taxon>Alphaproteobacteria</taxon>
        <taxon>Hyphomicrobiales</taxon>
        <taxon>Pseudorhodoplanes</taxon>
    </lineage>
</organism>
<keyword evidence="3" id="KW-1185">Reference proteome</keyword>
<sequence>MRKPINRKTVAAKAKAAPASSSFFQRKDIIAGALAFAAATAIVANAAFLQAGPHPAPMFAGSVGAPGPALKSIPKSIRVVGQDITGPAPLPIAAPKARPAEPEWPKVEPAAPAAARPRNEIMADIQRELSQRGFYDGSIDGVHGPKTDAAMRDFEQAAGLKPGSEPNDVFLRALTRSQAKASAPAAAQPTRNDPIAELIAPSSKRVLAVQRALAEYGYGQIKPNGTFGPETKDAIEQFERARKMPITGQISPRLVRELSALTGRPLE</sequence>
<evidence type="ECO:0000313" key="3">
    <source>
        <dbReference type="Proteomes" id="UP000194137"/>
    </source>
</evidence>
<dbReference type="SUPFAM" id="SSF47090">
    <property type="entry name" value="PGBD-like"/>
    <property type="match status" value="2"/>
</dbReference>
<dbReference type="Pfam" id="PF01471">
    <property type="entry name" value="PG_binding_1"/>
    <property type="match status" value="2"/>
</dbReference>
<dbReference type="InterPro" id="IPR036366">
    <property type="entry name" value="PGBDSf"/>
</dbReference>
<dbReference type="InterPro" id="IPR036365">
    <property type="entry name" value="PGBD-like_sf"/>
</dbReference>
<name>A0A1W6ZUE4_9HYPH</name>
<evidence type="ECO:0000313" key="2">
    <source>
        <dbReference type="EMBL" id="ARQ00916.1"/>
    </source>
</evidence>
<gene>
    <name evidence="2" type="ORF">CAK95_18840</name>
</gene>
<evidence type="ECO:0000259" key="1">
    <source>
        <dbReference type="Pfam" id="PF01471"/>
    </source>
</evidence>
<dbReference type="Gene3D" id="1.10.101.10">
    <property type="entry name" value="PGBD-like superfamily/PGBD"/>
    <property type="match status" value="2"/>
</dbReference>
<dbReference type="AlphaFoldDB" id="A0A1W6ZUE4"/>
<dbReference type="STRING" id="1235591.CAK95_18840"/>
<accession>A0A1W6ZUE4</accession>
<dbReference type="Proteomes" id="UP000194137">
    <property type="component" value="Chromosome"/>
</dbReference>
<reference evidence="2 3" key="1">
    <citation type="submission" date="2017-05" db="EMBL/GenBank/DDBJ databases">
        <title>Full genome sequence of Pseudorhodoplanes sinuspersici.</title>
        <authorList>
            <person name="Dastgheib S.M.M."/>
            <person name="Shavandi M."/>
            <person name="Tirandaz H."/>
        </authorList>
    </citation>
    <scope>NUCLEOTIDE SEQUENCE [LARGE SCALE GENOMIC DNA]</scope>
    <source>
        <strain evidence="2 3">RIPI110</strain>
    </source>
</reference>
<feature type="domain" description="Peptidoglycan binding-like" evidence="1">
    <location>
        <begin position="121"/>
        <end position="162"/>
    </location>
</feature>
<dbReference type="EMBL" id="CP021112">
    <property type="protein sequence ID" value="ARQ00916.1"/>
    <property type="molecule type" value="Genomic_DNA"/>
</dbReference>
<dbReference type="KEGG" id="psin:CAK95_18840"/>
<dbReference type="RefSeq" id="WP_183044153.1">
    <property type="nucleotide sequence ID" value="NZ_CP021112.1"/>
</dbReference>